<gene>
    <name evidence="2" type="ORF">NCTC12998_05473</name>
</gene>
<keyword evidence="2" id="KW-0238">DNA-binding</keyword>
<organism evidence="2 3">
    <name type="scientific">Raoultella planticola</name>
    <name type="common">Klebsiella planticola</name>
    <dbReference type="NCBI Taxonomy" id="575"/>
    <lineage>
        <taxon>Bacteria</taxon>
        <taxon>Pseudomonadati</taxon>
        <taxon>Pseudomonadota</taxon>
        <taxon>Gammaproteobacteria</taxon>
        <taxon>Enterobacterales</taxon>
        <taxon>Enterobacteriaceae</taxon>
        <taxon>Klebsiella/Raoultella group</taxon>
        <taxon>Raoultella</taxon>
    </lineage>
</organism>
<sequence>MRGFPVLPDTQYVLSCNAHRISESAQAIFQSLTQDYTPWSSEPALTPEGGDNSPHFLSGISNTDHKKLVTNCKCKNEPLRSELCLAVLFFLILQGFLIFYCFICMFISWLHSMWRSLPDFSLHFQYFMLMLKNRLDCCCFIGLINKTVSQIKKIPLLRGRNRG</sequence>
<keyword evidence="1" id="KW-0812">Transmembrane</keyword>
<evidence type="ECO:0000313" key="2">
    <source>
        <dbReference type="EMBL" id="VFS80264.1"/>
    </source>
</evidence>
<dbReference type="EMBL" id="CAADJE010000025">
    <property type="protein sequence ID" value="VFS80264.1"/>
    <property type="molecule type" value="Genomic_DNA"/>
</dbReference>
<dbReference type="AlphaFoldDB" id="A0A485C4M1"/>
<dbReference type="GO" id="GO:0003677">
    <property type="term" value="F:DNA binding"/>
    <property type="evidence" value="ECO:0007669"/>
    <property type="project" value="UniProtKB-KW"/>
</dbReference>
<protein>
    <submittedName>
        <fullName evidence="2">DNA-binding transcriptional repressor LrhA</fullName>
    </submittedName>
</protein>
<name>A0A485C4M1_RAOPL</name>
<accession>A0A485C4M1</accession>
<proteinExistence type="predicted"/>
<evidence type="ECO:0000256" key="1">
    <source>
        <dbReference type="SAM" id="Phobius"/>
    </source>
</evidence>
<feature type="transmembrane region" description="Helical" evidence="1">
    <location>
        <begin position="123"/>
        <end position="144"/>
    </location>
</feature>
<reference evidence="2 3" key="1">
    <citation type="submission" date="2019-03" db="EMBL/GenBank/DDBJ databases">
        <authorList>
            <consortium name="Pathogen Informatics"/>
        </authorList>
    </citation>
    <scope>NUCLEOTIDE SEQUENCE [LARGE SCALE GENOMIC DNA]</scope>
    <source>
        <strain evidence="2 3">NCTC12998</strain>
    </source>
</reference>
<keyword evidence="1" id="KW-0472">Membrane</keyword>
<dbReference type="Proteomes" id="UP000345637">
    <property type="component" value="Unassembled WGS sequence"/>
</dbReference>
<keyword evidence="1" id="KW-1133">Transmembrane helix</keyword>
<evidence type="ECO:0000313" key="3">
    <source>
        <dbReference type="Proteomes" id="UP000345637"/>
    </source>
</evidence>
<feature type="transmembrane region" description="Helical" evidence="1">
    <location>
        <begin position="83"/>
        <end position="111"/>
    </location>
</feature>